<dbReference type="InterPro" id="IPR032718">
    <property type="entry name" value="PGBD4_Znf_C"/>
</dbReference>
<dbReference type="Proteomes" id="UP001374579">
    <property type="component" value="Unassembled WGS sequence"/>
</dbReference>
<dbReference type="PANTHER" id="PTHR46599">
    <property type="entry name" value="PIGGYBAC TRANSPOSABLE ELEMENT-DERIVED PROTEIN 4"/>
    <property type="match status" value="1"/>
</dbReference>
<name>A0AAN9BB07_9CAEN</name>
<dbReference type="EMBL" id="JBAMIC010000010">
    <property type="protein sequence ID" value="KAK7102690.1"/>
    <property type="molecule type" value="Genomic_DNA"/>
</dbReference>
<feature type="domain" description="PiggyBac transposable element-derived protein" evidence="3">
    <location>
        <begin position="118"/>
        <end position="493"/>
    </location>
</feature>
<proteinExistence type="predicted"/>
<dbReference type="PANTHER" id="PTHR46599:SF3">
    <property type="entry name" value="PIGGYBAC TRANSPOSABLE ELEMENT-DERIVED PROTEIN 4"/>
    <property type="match status" value="1"/>
</dbReference>
<evidence type="ECO:0008006" key="6">
    <source>
        <dbReference type="Google" id="ProtNLM"/>
    </source>
</evidence>
<evidence type="ECO:0000313" key="4">
    <source>
        <dbReference type="EMBL" id="KAK7102690.1"/>
    </source>
</evidence>
<keyword evidence="5" id="KW-1185">Reference proteome</keyword>
<evidence type="ECO:0000256" key="1">
    <source>
        <dbReference type="SAM" id="MobiDB-lite"/>
    </source>
</evidence>
<feature type="region of interest" description="Disordered" evidence="1">
    <location>
        <begin position="559"/>
        <end position="591"/>
    </location>
</feature>
<reference evidence="4 5" key="1">
    <citation type="submission" date="2024-02" db="EMBL/GenBank/DDBJ databases">
        <title>Chromosome-scale genome assembly of the rough periwinkle Littorina saxatilis.</title>
        <authorList>
            <person name="De Jode A."/>
            <person name="Faria R."/>
            <person name="Formenti G."/>
            <person name="Sims Y."/>
            <person name="Smith T.P."/>
            <person name="Tracey A."/>
            <person name="Wood J.M.D."/>
            <person name="Zagrodzka Z.B."/>
            <person name="Johannesson K."/>
            <person name="Butlin R.K."/>
            <person name="Leder E.H."/>
        </authorList>
    </citation>
    <scope>NUCLEOTIDE SEQUENCE [LARGE SCALE GENOMIC DNA]</scope>
    <source>
        <strain evidence="4">Snail1</strain>
        <tissue evidence="4">Muscle</tissue>
    </source>
</reference>
<feature type="compositionally biased region" description="Acidic residues" evidence="1">
    <location>
        <begin position="28"/>
        <end position="38"/>
    </location>
</feature>
<evidence type="ECO:0000259" key="2">
    <source>
        <dbReference type="Pfam" id="PF13842"/>
    </source>
</evidence>
<evidence type="ECO:0000259" key="3">
    <source>
        <dbReference type="Pfam" id="PF13843"/>
    </source>
</evidence>
<dbReference type="Pfam" id="PF13843">
    <property type="entry name" value="DDE_Tnp_1_7"/>
    <property type="match status" value="1"/>
</dbReference>
<evidence type="ECO:0000313" key="5">
    <source>
        <dbReference type="Proteomes" id="UP001374579"/>
    </source>
</evidence>
<feature type="domain" description="PiggyBac transposable element-derived protein 4 C-terminal zinc-finger" evidence="2">
    <location>
        <begin position="620"/>
        <end position="665"/>
    </location>
</feature>
<feature type="compositionally biased region" description="Low complexity" evidence="1">
    <location>
        <begin position="570"/>
        <end position="580"/>
    </location>
</feature>
<sequence>MNRRRALSREQILRMLDLEDPVNHDSDSDISSESEEETVPVPHPVVASRSRSTSRQITRGRGGTRTSRNRGGARGRGSTDDNNGWLEPPNPFGLISEEDIPTYTGVSGMTVPLPTDRTPLGYFTLFVDNVVIDRFVLETNKFAKQVKEHLPDFYYLKRWDCDTGTDSTEMRKLIGILMAMGVVSKPTERSYWSTNSIMETPFFNKVMPRDRFLALFTFWHLNDNEEAPLPGSPDYDKLYKIQPFFSHLQERFSSVYYPEENMAVDESVMPWRGRVAWRQFIANKPCRYGMKLYCLWESSSGYIVKMKMYTGKDGNKREVDHGPNVVKALTEDYRNKGHTIFTDSFFTSSDLVTYMQENGTSYVGTVLKHRRGNPTDISSKDMKVAKGKTVVRQKNNVVAVRYNDRKDFMLLSSKFTAEPVDTGKTVRLTREQRQRGEEARNAVKPMLVHEYNKSMNGVDHFDQHLSYYSFNRKTVKWWKRAATHLLHMALVQAMILFNKYEDKPKPQADFVLDLVMQLTNCGVAERQDPANPHAERQDGEILAGDDEGQGNDEAAAGEVEAAAGDDEAAAGEVEAAAGGVEAEEPPKKRMRVKPMDFERLSHADNPHRLVPTPPTAKSMRASRNCECCTIASGKRRTYLRRVQTTYMCKACKVPLCPDPCFSIYHSTKDYKREMRRYYSINGEGE</sequence>
<dbReference type="Pfam" id="PF13842">
    <property type="entry name" value="zf-Tnp_2"/>
    <property type="match status" value="1"/>
</dbReference>
<organism evidence="4 5">
    <name type="scientific">Littorina saxatilis</name>
    <dbReference type="NCBI Taxonomy" id="31220"/>
    <lineage>
        <taxon>Eukaryota</taxon>
        <taxon>Metazoa</taxon>
        <taxon>Spiralia</taxon>
        <taxon>Lophotrochozoa</taxon>
        <taxon>Mollusca</taxon>
        <taxon>Gastropoda</taxon>
        <taxon>Caenogastropoda</taxon>
        <taxon>Littorinimorpha</taxon>
        <taxon>Littorinoidea</taxon>
        <taxon>Littorinidae</taxon>
        <taxon>Littorina</taxon>
    </lineage>
</organism>
<feature type="compositionally biased region" description="Low complexity" evidence="1">
    <location>
        <begin position="44"/>
        <end position="66"/>
    </location>
</feature>
<protein>
    <recommendedName>
        <fullName evidence="6">PiggyBac transposable element-derived protein domain-containing protein</fullName>
    </recommendedName>
</protein>
<comment type="caution">
    <text evidence="4">The sequence shown here is derived from an EMBL/GenBank/DDBJ whole genome shotgun (WGS) entry which is preliminary data.</text>
</comment>
<gene>
    <name evidence="4" type="ORF">V1264_020876</name>
</gene>
<dbReference type="InterPro" id="IPR029526">
    <property type="entry name" value="PGBD"/>
</dbReference>
<feature type="region of interest" description="Disordered" evidence="1">
    <location>
        <begin position="15"/>
        <end position="91"/>
    </location>
</feature>
<accession>A0AAN9BB07</accession>
<dbReference type="AlphaFoldDB" id="A0AAN9BB07"/>